<keyword evidence="10" id="KW-1185">Reference proteome</keyword>
<dbReference type="InterPro" id="IPR023753">
    <property type="entry name" value="FAD/NAD-binding_dom"/>
</dbReference>
<evidence type="ECO:0000256" key="5">
    <source>
        <dbReference type="ARBA" id="ARBA00023002"/>
    </source>
</evidence>
<proteinExistence type="inferred from homology"/>
<evidence type="ECO:0000256" key="2">
    <source>
        <dbReference type="ARBA" id="ARBA00012637"/>
    </source>
</evidence>
<comment type="similarity">
    <text evidence="1">Belongs to the NADH dehydrogenase family.</text>
</comment>
<evidence type="ECO:0000259" key="8">
    <source>
        <dbReference type="Pfam" id="PF07992"/>
    </source>
</evidence>
<dbReference type="PANTHER" id="PTHR43706">
    <property type="entry name" value="NADH DEHYDROGENASE"/>
    <property type="match status" value="1"/>
</dbReference>
<comment type="caution">
    <text evidence="9">The sequence shown here is derived from an EMBL/GenBank/DDBJ whole genome shotgun (WGS) entry which is preliminary data.</text>
</comment>
<dbReference type="PRINTS" id="PR00368">
    <property type="entry name" value="FADPNR"/>
</dbReference>
<keyword evidence="3" id="KW-0285">Flavoprotein</keyword>
<dbReference type="EMBL" id="JAGGLD010000002">
    <property type="protein sequence ID" value="MBP2000860.1"/>
    <property type="molecule type" value="Genomic_DNA"/>
</dbReference>
<dbReference type="EC" id="1.6.5.9" evidence="2"/>
<comment type="catalytic activity">
    <reaction evidence="7">
        <text>a quinone + NADH + H(+) = a quinol + NAD(+)</text>
        <dbReference type="Rhea" id="RHEA:46160"/>
        <dbReference type="ChEBI" id="CHEBI:15378"/>
        <dbReference type="ChEBI" id="CHEBI:24646"/>
        <dbReference type="ChEBI" id="CHEBI:57540"/>
        <dbReference type="ChEBI" id="CHEBI:57945"/>
        <dbReference type="ChEBI" id="CHEBI:132124"/>
        <dbReference type="EC" id="1.6.5.9"/>
    </reaction>
</comment>
<evidence type="ECO:0000256" key="1">
    <source>
        <dbReference type="ARBA" id="ARBA00005272"/>
    </source>
</evidence>
<evidence type="ECO:0000256" key="6">
    <source>
        <dbReference type="ARBA" id="ARBA00023027"/>
    </source>
</evidence>
<evidence type="ECO:0000313" key="10">
    <source>
        <dbReference type="Proteomes" id="UP001519288"/>
    </source>
</evidence>
<evidence type="ECO:0000256" key="7">
    <source>
        <dbReference type="ARBA" id="ARBA00047599"/>
    </source>
</evidence>
<dbReference type="Pfam" id="PF07992">
    <property type="entry name" value="Pyr_redox_2"/>
    <property type="match status" value="1"/>
</dbReference>
<gene>
    <name evidence="9" type="ORF">J2Z69_001891</name>
</gene>
<evidence type="ECO:0000313" key="9">
    <source>
        <dbReference type="EMBL" id="MBP2000860.1"/>
    </source>
</evidence>
<dbReference type="InterPro" id="IPR045024">
    <property type="entry name" value="NDH-2"/>
</dbReference>
<dbReference type="InterPro" id="IPR036188">
    <property type="entry name" value="FAD/NAD-bd_sf"/>
</dbReference>
<name>A0ABS4JIE9_9BACL</name>
<protein>
    <recommendedName>
        <fullName evidence="2">NADH:ubiquinone reductase (non-electrogenic)</fullName>
        <ecNumber evidence="2">1.6.5.9</ecNumber>
    </recommendedName>
</protein>
<evidence type="ECO:0000256" key="4">
    <source>
        <dbReference type="ARBA" id="ARBA00022827"/>
    </source>
</evidence>
<keyword evidence="6" id="KW-0520">NAD</keyword>
<dbReference type="PANTHER" id="PTHR43706:SF47">
    <property type="entry name" value="EXTERNAL NADH-UBIQUINONE OXIDOREDUCTASE 1, MITOCHONDRIAL-RELATED"/>
    <property type="match status" value="1"/>
</dbReference>
<dbReference type="SUPFAM" id="SSF51905">
    <property type="entry name" value="FAD/NAD(P)-binding domain"/>
    <property type="match status" value="1"/>
</dbReference>
<dbReference type="Gene3D" id="3.50.50.100">
    <property type="match status" value="1"/>
</dbReference>
<dbReference type="RefSeq" id="WP_209861350.1">
    <property type="nucleotide sequence ID" value="NZ_JAGGLD010000002.1"/>
</dbReference>
<keyword evidence="4" id="KW-0274">FAD</keyword>
<sequence length="394" mass="43020">MKERICIVVGGGYAGIHAIKAIRKTFEGKANKHALRIIVMDQNPFHTRKVLLFKPAVTNEDIRIPLTKLFPEDVEFIQGTAKNIESVDKKLNYQDGAGKLKSMHYDMIVVAIGSIVRQPDIAQGGIALASLDASHTIKETWHANLKKAFIETDATERQRLMTIAIGGAGISGMETAAELAHYVSKEAESIGLDPSRVRIHLFNSNKSLFPAGPSKVGLILERSLRTSGVTVTHDVKIVQENEGVLTLSSGKKIPVGLCIWTLGLLPNPMLRNFGLPITLDGHLIVDTNYRVEGACGVYSIGDCARIVDSASGQTDGKTCKEAIAQATRLAKIVLADLEGRPAPEHKRYMDFFCFGLGPNQGMAWTQICGFHFIFTGKLGRGLRKFTWNSASLLK</sequence>
<keyword evidence="5" id="KW-0560">Oxidoreductase</keyword>
<reference evidence="9 10" key="1">
    <citation type="submission" date="2021-03" db="EMBL/GenBank/DDBJ databases">
        <title>Genomic Encyclopedia of Type Strains, Phase IV (KMG-IV): sequencing the most valuable type-strain genomes for metagenomic binning, comparative biology and taxonomic classification.</title>
        <authorList>
            <person name="Goeker M."/>
        </authorList>
    </citation>
    <scope>NUCLEOTIDE SEQUENCE [LARGE SCALE GENOMIC DNA]</scope>
    <source>
        <strain evidence="9 10">DSM 26806</strain>
    </source>
</reference>
<accession>A0ABS4JIE9</accession>
<organism evidence="9 10">
    <name type="scientific">Paenibacillus shirakamiensis</name>
    <dbReference type="NCBI Taxonomy" id="1265935"/>
    <lineage>
        <taxon>Bacteria</taxon>
        <taxon>Bacillati</taxon>
        <taxon>Bacillota</taxon>
        <taxon>Bacilli</taxon>
        <taxon>Bacillales</taxon>
        <taxon>Paenibacillaceae</taxon>
        <taxon>Paenibacillus</taxon>
    </lineage>
</organism>
<evidence type="ECO:0000256" key="3">
    <source>
        <dbReference type="ARBA" id="ARBA00022630"/>
    </source>
</evidence>
<feature type="domain" description="FAD/NAD(P)-binding" evidence="8">
    <location>
        <begin position="6"/>
        <end position="325"/>
    </location>
</feature>
<dbReference type="Proteomes" id="UP001519288">
    <property type="component" value="Unassembled WGS sequence"/>
</dbReference>